<gene>
    <name evidence="2" type="ORF">PR048_023209</name>
</gene>
<feature type="region of interest" description="Disordered" evidence="1">
    <location>
        <begin position="1135"/>
        <end position="1165"/>
    </location>
</feature>
<reference evidence="2 3" key="1">
    <citation type="submission" date="2023-02" db="EMBL/GenBank/DDBJ databases">
        <title>LHISI_Scaffold_Assembly.</title>
        <authorList>
            <person name="Stuart O.P."/>
            <person name="Cleave R."/>
            <person name="Magrath M.J.L."/>
            <person name="Mikheyev A.S."/>
        </authorList>
    </citation>
    <scope>NUCLEOTIDE SEQUENCE [LARGE SCALE GENOMIC DNA]</scope>
    <source>
        <strain evidence="2">Daus_M_001</strain>
        <tissue evidence="2">Leg muscle</tissue>
    </source>
</reference>
<name>A0ABQ9GTF8_9NEOP</name>
<proteinExistence type="predicted"/>
<dbReference type="EMBL" id="JARBHB010000009">
    <property type="protein sequence ID" value="KAJ8875314.1"/>
    <property type="molecule type" value="Genomic_DNA"/>
</dbReference>
<evidence type="ECO:0000313" key="2">
    <source>
        <dbReference type="EMBL" id="KAJ8875314.1"/>
    </source>
</evidence>
<keyword evidence="3" id="KW-1185">Reference proteome</keyword>
<feature type="compositionally biased region" description="Polar residues" evidence="1">
    <location>
        <begin position="341"/>
        <end position="352"/>
    </location>
</feature>
<feature type="compositionally biased region" description="Basic and acidic residues" evidence="1">
    <location>
        <begin position="1154"/>
        <end position="1165"/>
    </location>
</feature>
<feature type="compositionally biased region" description="Basic and acidic residues" evidence="1">
    <location>
        <begin position="1135"/>
        <end position="1146"/>
    </location>
</feature>
<dbReference type="Proteomes" id="UP001159363">
    <property type="component" value="Chromosome 8"/>
</dbReference>
<accession>A0ABQ9GTF8</accession>
<organism evidence="2 3">
    <name type="scientific">Dryococelus australis</name>
    <dbReference type="NCBI Taxonomy" id="614101"/>
    <lineage>
        <taxon>Eukaryota</taxon>
        <taxon>Metazoa</taxon>
        <taxon>Ecdysozoa</taxon>
        <taxon>Arthropoda</taxon>
        <taxon>Hexapoda</taxon>
        <taxon>Insecta</taxon>
        <taxon>Pterygota</taxon>
        <taxon>Neoptera</taxon>
        <taxon>Polyneoptera</taxon>
        <taxon>Phasmatodea</taxon>
        <taxon>Verophasmatodea</taxon>
        <taxon>Anareolatae</taxon>
        <taxon>Phasmatidae</taxon>
        <taxon>Eurycanthinae</taxon>
        <taxon>Dryococelus</taxon>
    </lineage>
</organism>
<feature type="region of interest" description="Disordered" evidence="1">
    <location>
        <begin position="184"/>
        <end position="211"/>
    </location>
</feature>
<sequence>MVKHGLKEFHRRSGRIEIDKPFVKNDPRRIRGGGNGRSPKKPLTSGIVRHDSHLRKSGSDPACNRDGFARGPLVFVRRSMNTEAYCDILDNEMLPTLWRIYGMDPCYFQDDNARCHVSRATMQWYADNNVRRLDWPAQSPDLNPTEHLWDELDRRVRVRQTRPKSIAQLTEWLQEEWRRACQTGSDLKSERGGANCAKSQDSHSEGPGFDSRSGNTDFGFPLFPEITPGECWDGSLTKKGMADSFPFLPQSLFPVQLAPSLMTSLPTIHSRWTHSEMFVYGETLLIYITLDRRVFSGYSHPFTFTHIPPPASEHPASLWVSLPRRHTAPANTARHDKNCNHDTTTTTAPSQEDCSRKQSPVLEGSTGSVDHVPARNTSQLADGARVSARACRSGHVAVLRPECTLLSTRAAAPVCRRVYRLFTLGNLQSDGCKPDRIPRPTDCSRRLRSNEWFPVACRHDGAKTANLWAKTALQLLPRYLYNYTGRLRKAVLFAHNLQHIVFTKSMPILTVDYPWIMLLSATGKQQLYRFTPDSVVLQQQNKYYAKYIMSVFLLFKLAVLGIRKEGADCIDETKSFDTHEYTLPSSKITRLSLYFNTDFSLLHTMLHGLDRVACDSKRNAHFTKTPHGTLHVHRNCNNTGSSPKTRMNLGREIGEPLLRTHDFRGKISRPVEFLSALSQIHFRDWMIQVFQVSSPRITDVQYQSNLILIGQLDSTVLCTREPQLFVNWLMPQCYLTPGSMGFATCFFTSLLLAQRRRRGSSSTRPGGYHPLGAATDLGETSYWLCGGLPLLPLNDGQAAMFASTTPVRLRTSVDWESRKGTLPLGSPSGRCGSLPSLCRHPQGVKRKLLRVKRCYQFGVYNASSVTWFPSLQRQEFGGEHSPTLPPIPSLLQTCVKIIFSSELYYTTDYRLAPQEDLLGRVGNTAPPLTFYGQHWYTALRIVHSCWTKVLCVQGSPNVDRVVEGTRECVSLNCRVSLNLPAVIRPGQLACYLAVGKGGAYRDDTCCITPEQRKLDYVEARVLPIFGHLAEHRTKTLLKLPSVESSSAFFNLQSRERANRGKGKDNCTPIHPLYYKCPTKPAGLAVANCGAPSGRSGETNALHWRTARYISEADLRFGRLSTAMWVIEVSMVQRRNERAREKRDPRENPPTNGIVRHDSYMRRSGDPAGDRARFALVGGRRANRSATAAPYEASEKLKVTVNSLYTLYDVPYYECQLSAFGGVYQALWAWRCVTSHVCLLYGDGRRQCFPWIIRYLPALALRTNLERFGFERKRVSCSRSGVSEEIWTALDIEGGGNGRPSTNNPPTNGIVRHDSHMRKSGGTRPGIEPESPWWEARRLTAQPPGPPRSAVRVLCSGLRRTITFSYDGFRPHCKCGMGRGANRIFACGKRGGHCRCLGGFSRVIPFPPPLHSCAAQSLPHFTLTVNSNSYA</sequence>
<evidence type="ECO:0000313" key="3">
    <source>
        <dbReference type="Proteomes" id="UP001159363"/>
    </source>
</evidence>
<protein>
    <submittedName>
        <fullName evidence="2">Uncharacterized protein</fullName>
    </submittedName>
</protein>
<feature type="region of interest" description="Disordered" evidence="1">
    <location>
        <begin position="24"/>
        <end position="45"/>
    </location>
</feature>
<dbReference type="Gene3D" id="3.30.420.10">
    <property type="entry name" value="Ribonuclease H-like superfamily/Ribonuclease H"/>
    <property type="match status" value="1"/>
</dbReference>
<comment type="caution">
    <text evidence="2">The sequence shown here is derived from an EMBL/GenBank/DDBJ whole genome shotgun (WGS) entry which is preliminary data.</text>
</comment>
<dbReference type="InterPro" id="IPR036397">
    <property type="entry name" value="RNaseH_sf"/>
</dbReference>
<feature type="region of interest" description="Disordered" evidence="1">
    <location>
        <begin position="329"/>
        <end position="373"/>
    </location>
</feature>
<evidence type="ECO:0000256" key="1">
    <source>
        <dbReference type="SAM" id="MobiDB-lite"/>
    </source>
</evidence>
<feature type="region of interest" description="Disordered" evidence="1">
    <location>
        <begin position="1293"/>
        <end position="1331"/>
    </location>
</feature>